<evidence type="ECO:0000313" key="2">
    <source>
        <dbReference type="Proteomes" id="UP001501565"/>
    </source>
</evidence>
<proteinExistence type="predicted"/>
<dbReference type="Proteomes" id="UP001501565">
    <property type="component" value="Unassembled WGS sequence"/>
</dbReference>
<accession>A0ABP7MHI2</accession>
<evidence type="ECO:0000313" key="1">
    <source>
        <dbReference type="EMBL" id="GAA3921166.1"/>
    </source>
</evidence>
<gene>
    <name evidence="1" type="ORF">GCM10022277_16190</name>
</gene>
<keyword evidence="2" id="KW-1185">Reference proteome</keyword>
<sequence>MEFKMINMHPSSARHFHYLAEQQLSLFASLTERVRRIKNKWPFPNRYSNFNTQLNPYFFYTASDYVSEAAAYSLNIPNQNHGKYYIYGDVEQPDMVEITLSEVRYLVLYEYANSSVCLYEFSLSEEDIDVTRAVMVRRNEKNRPIEIFSRLGTLSRPLLGYEHFAWEKSECIYTNYLDCQTVDEGVILDLPDSYTIVVGPVSNEVLAVVNNTGAQIFPPDVALQQLREKLNDYFDLVYEEAVRVITSTEIEQEVLVIMFEFSDQYFLDWSLGFGTQNDKDHLMEYGPLSWLGIVEWEHNYEAVNLSEINDDIQALVQVCNFDDAEKEVFLFYKRLIDKLLQSETIRRYLNLSSDCYGIAQYACDGSDLESVKMFLSDQRFKQLEAEEKAFQSRSNEHALIFE</sequence>
<organism evidence="1 2">
    <name type="scientific">Litoribacillus peritrichatus</name>
    <dbReference type="NCBI Taxonomy" id="718191"/>
    <lineage>
        <taxon>Bacteria</taxon>
        <taxon>Pseudomonadati</taxon>
        <taxon>Pseudomonadota</taxon>
        <taxon>Gammaproteobacteria</taxon>
        <taxon>Oceanospirillales</taxon>
        <taxon>Oceanospirillaceae</taxon>
        <taxon>Litoribacillus</taxon>
    </lineage>
</organism>
<protein>
    <submittedName>
        <fullName evidence="1">Uncharacterized protein</fullName>
    </submittedName>
</protein>
<reference evidence="2" key="1">
    <citation type="journal article" date="2019" name="Int. J. Syst. Evol. Microbiol.">
        <title>The Global Catalogue of Microorganisms (GCM) 10K type strain sequencing project: providing services to taxonomists for standard genome sequencing and annotation.</title>
        <authorList>
            <consortium name="The Broad Institute Genomics Platform"/>
            <consortium name="The Broad Institute Genome Sequencing Center for Infectious Disease"/>
            <person name="Wu L."/>
            <person name="Ma J."/>
        </authorList>
    </citation>
    <scope>NUCLEOTIDE SEQUENCE [LARGE SCALE GENOMIC DNA]</scope>
    <source>
        <strain evidence="2">JCM 17551</strain>
    </source>
</reference>
<dbReference type="EMBL" id="BAABBN010000004">
    <property type="protein sequence ID" value="GAA3921166.1"/>
    <property type="molecule type" value="Genomic_DNA"/>
</dbReference>
<name>A0ABP7MHI2_9GAMM</name>
<comment type="caution">
    <text evidence="1">The sequence shown here is derived from an EMBL/GenBank/DDBJ whole genome shotgun (WGS) entry which is preliminary data.</text>
</comment>